<proteinExistence type="predicted"/>
<accession>A0A9P6CF16</accession>
<keyword evidence="2" id="KW-1185">Reference proteome</keyword>
<evidence type="ECO:0000313" key="1">
    <source>
        <dbReference type="EMBL" id="KAF9458528.1"/>
    </source>
</evidence>
<name>A0A9P6CF16_9AGAR</name>
<dbReference type="AlphaFoldDB" id="A0A9P6CF16"/>
<dbReference type="Proteomes" id="UP000807353">
    <property type="component" value="Unassembled WGS sequence"/>
</dbReference>
<evidence type="ECO:0000313" key="2">
    <source>
        <dbReference type="Proteomes" id="UP000807353"/>
    </source>
</evidence>
<sequence>MSTCISSSLWDRCLVVPMMAVQIFSSLLRGMYWNLDDVTGLFFPDPSLTQWLWSVNFLTYQWIYQSVIEYDSFPYSLPSSRHHT</sequence>
<protein>
    <submittedName>
        <fullName evidence="1">Uncharacterized protein</fullName>
    </submittedName>
</protein>
<organism evidence="1 2">
    <name type="scientific">Collybia nuda</name>
    <dbReference type="NCBI Taxonomy" id="64659"/>
    <lineage>
        <taxon>Eukaryota</taxon>
        <taxon>Fungi</taxon>
        <taxon>Dikarya</taxon>
        <taxon>Basidiomycota</taxon>
        <taxon>Agaricomycotina</taxon>
        <taxon>Agaricomycetes</taxon>
        <taxon>Agaricomycetidae</taxon>
        <taxon>Agaricales</taxon>
        <taxon>Tricholomatineae</taxon>
        <taxon>Clitocybaceae</taxon>
        <taxon>Collybia</taxon>
    </lineage>
</organism>
<reference evidence="1" key="1">
    <citation type="submission" date="2020-11" db="EMBL/GenBank/DDBJ databases">
        <authorList>
            <consortium name="DOE Joint Genome Institute"/>
            <person name="Ahrendt S."/>
            <person name="Riley R."/>
            <person name="Andreopoulos W."/>
            <person name="Labutti K."/>
            <person name="Pangilinan J."/>
            <person name="Ruiz-Duenas F.J."/>
            <person name="Barrasa J.M."/>
            <person name="Sanchez-Garcia M."/>
            <person name="Camarero S."/>
            <person name="Miyauchi S."/>
            <person name="Serrano A."/>
            <person name="Linde D."/>
            <person name="Babiker R."/>
            <person name="Drula E."/>
            <person name="Ayuso-Fernandez I."/>
            <person name="Pacheco R."/>
            <person name="Padilla G."/>
            <person name="Ferreira P."/>
            <person name="Barriuso J."/>
            <person name="Kellner H."/>
            <person name="Castanera R."/>
            <person name="Alfaro M."/>
            <person name="Ramirez L."/>
            <person name="Pisabarro A.G."/>
            <person name="Kuo A."/>
            <person name="Tritt A."/>
            <person name="Lipzen A."/>
            <person name="He G."/>
            <person name="Yan M."/>
            <person name="Ng V."/>
            <person name="Cullen D."/>
            <person name="Martin F."/>
            <person name="Rosso M.-N."/>
            <person name="Henrissat B."/>
            <person name="Hibbett D."/>
            <person name="Martinez A.T."/>
            <person name="Grigoriev I.V."/>
        </authorList>
    </citation>
    <scope>NUCLEOTIDE SEQUENCE</scope>
    <source>
        <strain evidence="1">CBS 247.69</strain>
    </source>
</reference>
<gene>
    <name evidence="1" type="ORF">BDZ94DRAFT_1270479</name>
</gene>
<comment type="caution">
    <text evidence="1">The sequence shown here is derived from an EMBL/GenBank/DDBJ whole genome shotgun (WGS) entry which is preliminary data.</text>
</comment>
<dbReference type="EMBL" id="MU150338">
    <property type="protein sequence ID" value="KAF9458528.1"/>
    <property type="molecule type" value="Genomic_DNA"/>
</dbReference>